<dbReference type="InterPro" id="IPR050498">
    <property type="entry name" value="Ycf3"/>
</dbReference>
<dbReference type="AlphaFoldDB" id="A0A397IE30"/>
<keyword evidence="2 3" id="KW-0802">TPR repeat</keyword>
<feature type="compositionally biased region" description="Basic and acidic residues" evidence="4">
    <location>
        <begin position="21"/>
        <end position="41"/>
    </location>
</feature>
<dbReference type="InterPro" id="IPR019734">
    <property type="entry name" value="TPR_rpt"/>
</dbReference>
<dbReference type="Proteomes" id="UP000266861">
    <property type="component" value="Unassembled WGS sequence"/>
</dbReference>
<dbReference type="PANTHER" id="PTHR44858:SF1">
    <property type="entry name" value="UDP-N-ACETYLGLUCOSAMINE--PEPTIDE N-ACETYLGLUCOSAMINYLTRANSFERASE SPINDLY-RELATED"/>
    <property type="match status" value="1"/>
</dbReference>
<dbReference type="STRING" id="1348612.A0A397IE30"/>
<protein>
    <submittedName>
        <fullName evidence="5">Uncharacterized protein</fullName>
    </submittedName>
</protein>
<dbReference type="OrthoDB" id="629492at2759"/>
<dbReference type="PANTHER" id="PTHR44858">
    <property type="entry name" value="TETRATRICOPEPTIDE REPEAT PROTEIN 6"/>
    <property type="match status" value="1"/>
</dbReference>
<organism evidence="5 6">
    <name type="scientific">Diversispora epigaea</name>
    <dbReference type="NCBI Taxonomy" id="1348612"/>
    <lineage>
        <taxon>Eukaryota</taxon>
        <taxon>Fungi</taxon>
        <taxon>Fungi incertae sedis</taxon>
        <taxon>Mucoromycota</taxon>
        <taxon>Glomeromycotina</taxon>
        <taxon>Glomeromycetes</taxon>
        <taxon>Diversisporales</taxon>
        <taxon>Diversisporaceae</taxon>
        <taxon>Diversispora</taxon>
    </lineage>
</organism>
<evidence type="ECO:0000256" key="1">
    <source>
        <dbReference type="ARBA" id="ARBA00022737"/>
    </source>
</evidence>
<feature type="region of interest" description="Disordered" evidence="4">
    <location>
        <begin position="21"/>
        <end position="44"/>
    </location>
</feature>
<evidence type="ECO:0000256" key="4">
    <source>
        <dbReference type="SAM" id="MobiDB-lite"/>
    </source>
</evidence>
<accession>A0A397IE30</accession>
<reference evidence="5 6" key="1">
    <citation type="submission" date="2018-08" db="EMBL/GenBank/DDBJ databases">
        <title>Genome and evolution of the arbuscular mycorrhizal fungus Diversispora epigaea (formerly Glomus versiforme) and its bacterial endosymbionts.</title>
        <authorList>
            <person name="Sun X."/>
            <person name="Fei Z."/>
            <person name="Harrison M."/>
        </authorList>
    </citation>
    <scope>NUCLEOTIDE SEQUENCE [LARGE SCALE GENOMIC DNA]</scope>
    <source>
        <strain evidence="5 6">IT104</strain>
    </source>
</reference>
<name>A0A397IE30_9GLOM</name>
<evidence type="ECO:0000313" key="6">
    <source>
        <dbReference type="Proteomes" id="UP000266861"/>
    </source>
</evidence>
<dbReference type="PROSITE" id="PS50005">
    <property type="entry name" value="TPR"/>
    <property type="match status" value="1"/>
</dbReference>
<feature type="repeat" description="TPR" evidence="3">
    <location>
        <begin position="85"/>
        <end position="118"/>
    </location>
</feature>
<keyword evidence="6" id="KW-1185">Reference proteome</keyword>
<dbReference type="SMART" id="SM00028">
    <property type="entry name" value="TPR"/>
    <property type="match status" value="3"/>
</dbReference>
<evidence type="ECO:0000313" key="5">
    <source>
        <dbReference type="EMBL" id="RHZ71604.1"/>
    </source>
</evidence>
<comment type="caution">
    <text evidence="5">The sequence shown here is derived from an EMBL/GenBank/DDBJ whole genome shotgun (WGS) entry which is preliminary data.</text>
</comment>
<dbReference type="Pfam" id="PF13414">
    <property type="entry name" value="TPR_11"/>
    <property type="match status" value="1"/>
</dbReference>
<evidence type="ECO:0000256" key="2">
    <source>
        <dbReference type="ARBA" id="ARBA00022803"/>
    </source>
</evidence>
<dbReference type="SUPFAM" id="SSF48452">
    <property type="entry name" value="TPR-like"/>
    <property type="match status" value="1"/>
</dbReference>
<keyword evidence="1" id="KW-0677">Repeat</keyword>
<dbReference type="EMBL" id="PQFF01000234">
    <property type="protein sequence ID" value="RHZ71604.1"/>
    <property type="molecule type" value="Genomic_DNA"/>
</dbReference>
<sequence length="436" mass="50196">MKLTGVKKVLSISKFWKKSSAEVRPRPEDPQQPRSAMADHRSSKKSLLHHLKLTKFKINYAKDFGTDKQVVHYCTKYLADFPASYSTLCSRAEAYCKLKKYKKAIKDLNDAIQLKPQKTTAWYLRGAVKGLKESYTEAIYDLSKAIIFDSNNCFALKCRAYCYYMLKEYEEALCDIKMVIILGCGNESTYIDKENIMRKLKNLDNSTRGDLEGTMGTSSCVDDIKGKRKAWQHFLIAFVYKICSIIGSREIIEAIQAHSEKPAFYALAVIWEFETNEISHQQEKEYFKLESLYVNKIKAHQTMISLDPIKEKNEEIETEPNKMDDSMMEENNNYVDEDNNGMNNKLMQGIIVMIMFSYAIKLQESGSNYDVSIEVDEEDTISNSVVVLKVEDNGEILEGFILSSNLKTEKRCYCSLAYPKRIRSFAIMIMELDSKQ</sequence>
<dbReference type="InterPro" id="IPR011990">
    <property type="entry name" value="TPR-like_helical_dom_sf"/>
</dbReference>
<evidence type="ECO:0000256" key="3">
    <source>
        <dbReference type="PROSITE-ProRule" id="PRU00339"/>
    </source>
</evidence>
<dbReference type="Gene3D" id="1.25.40.10">
    <property type="entry name" value="Tetratricopeptide repeat domain"/>
    <property type="match status" value="2"/>
</dbReference>
<gene>
    <name evidence="5" type="ORF">Glove_256g174</name>
</gene>
<proteinExistence type="predicted"/>